<feature type="region of interest" description="Disordered" evidence="1">
    <location>
        <begin position="78"/>
        <end position="208"/>
    </location>
</feature>
<keyword evidence="4" id="KW-1185">Reference proteome</keyword>
<dbReference type="EMBL" id="MNAD01001008">
    <property type="protein sequence ID" value="OJT08868.1"/>
    <property type="molecule type" value="Genomic_DNA"/>
</dbReference>
<feature type="domain" description="SRR1-like" evidence="2">
    <location>
        <begin position="1"/>
        <end position="32"/>
    </location>
</feature>
<evidence type="ECO:0000256" key="1">
    <source>
        <dbReference type="SAM" id="MobiDB-lite"/>
    </source>
</evidence>
<feature type="compositionally biased region" description="Basic and acidic residues" evidence="1">
    <location>
        <begin position="172"/>
        <end position="182"/>
    </location>
</feature>
<dbReference type="Pfam" id="PF07985">
    <property type="entry name" value="SRR1"/>
    <property type="match status" value="1"/>
</dbReference>
<organism evidence="3 4">
    <name type="scientific">Trametes pubescens</name>
    <name type="common">White-rot fungus</name>
    <dbReference type="NCBI Taxonomy" id="154538"/>
    <lineage>
        <taxon>Eukaryota</taxon>
        <taxon>Fungi</taxon>
        <taxon>Dikarya</taxon>
        <taxon>Basidiomycota</taxon>
        <taxon>Agaricomycotina</taxon>
        <taxon>Agaricomycetes</taxon>
        <taxon>Polyporales</taxon>
        <taxon>Polyporaceae</taxon>
        <taxon>Trametes</taxon>
    </lineage>
</organism>
<evidence type="ECO:0000259" key="2">
    <source>
        <dbReference type="Pfam" id="PF07985"/>
    </source>
</evidence>
<reference evidence="3 4" key="1">
    <citation type="submission" date="2016-10" db="EMBL/GenBank/DDBJ databases">
        <title>Genome sequence of the basidiomycete white-rot fungus Trametes pubescens.</title>
        <authorList>
            <person name="Makela M.R."/>
            <person name="Granchi Z."/>
            <person name="Peng M."/>
            <person name="De Vries R.P."/>
            <person name="Grigoriev I."/>
            <person name="Riley R."/>
            <person name="Hilden K."/>
        </authorList>
    </citation>
    <scope>NUCLEOTIDE SEQUENCE [LARGE SCALE GENOMIC DNA]</scope>
    <source>
        <strain evidence="3 4">FBCC735</strain>
    </source>
</reference>
<feature type="compositionally biased region" description="Basic and acidic residues" evidence="1">
    <location>
        <begin position="199"/>
        <end position="208"/>
    </location>
</feature>
<comment type="caution">
    <text evidence="3">The sequence shown here is derived from an EMBL/GenBank/DDBJ whole genome shotgun (WGS) entry which is preliminary data.</text>
</comment>
<gene>
    <name evidence="3" type="ORF">TRAPUB_219</name>
</gene>
<dbReference type="AlphaFoldDB" id="A0A1M2VMS8"/>
<feature type="compositionally biased region" description="Low complexity" evidence="1">
    <location>
        <begin position="139"/>
        <end position="163"/>
    </location>
</feature>
<sequence length="208" mass="21712">MPHCDLHLYENLLRENWTRARLPHVLLIANRLPSRPLQPCAQFPTAFNNTAIQYVRADALSDRPADWWTLPGGALATEDVAGTPPAPDACDISVQTQTQKAPTPEFVRPGARPNAAAGEQYAGADPDTGAALDTRSDGDATSATPPSPPRSSSDGSPPSRTGSPGAGSGLENGEHPWPKEEAGDGDGPAAARAGSEPGARVRLEARAL</sequence>
<proteinExistence type="predicted"/>
<accession>A0A1M2VMS8</accession>
<evidence type="ECO:0000313" key="3">
    <source>
        <dbReference type="EMBL" id="OJT08868.1"/>
    </source>
</evidence>
<dbReference type="Proteomes" id="UP000184267">
    <property type="component" value="Unassembled WGS sequence"/>
</dbReference>
<name>A0A1M2VMS8_TRAPU</name>
<dbReference type="OrthoDB" id="551431at2759"/>
<dbReference type="STRING" id="154538.A0A1M2VMS8"/>
<dbReference type="InterPro" id="IPR012942">
    <property type="entry name" value="SRR1-like"/>
</dbReference>
<evidence type="ECO:0000313" key="4">
    <source>
        <dbReference type="Proteomes" id="UP000184267"/>
    </source>
</evidence>
<protein>
    <recommendedName>
        <fullName evidence="2">SRR1-like domain-containing protein</fullName>
    </recommendedName>
</protein>